<accession>A0ACC6FQ15</accession>
<organism evidence="1 2">
    <name type="scientific">Helicobacter zhangjianzhongii</name>
    <dbReference type="NCBI Taxonomy" id="2974574"/>
    <lineage>
        <taxon>Bacteria</taxon>
        <taxon>Pseudomonadati</taxon>
        <taxon>Campylobacterota</taxon>
        <taxon>Epsilonproteobacteria</taxon>
        <taxon>Campylobacterales</taxon>
        <taxon>Helicobacteraceae</taxon>
        <taxon>Helicobacter</taxon>
    </lineage>
</organism>
<protein>
    <submittedName>
        <fullName evidence="1">Protein translocase subunit SecF</fullName>
    </submittedName>
</protein>
<name>A0ACC6FQ15_9HELI</name>
<proteinExistence type="predicted"/>
<evidence type="ECO:0000313" key="1">
    <source>
        <dbReference type="EMBL" id="MDL0081319.1"/>
    </source>
</evidence>
<keyword evidence="2" id="KW-1185">Reference proteome</keyword>
<comment type="caution">
    <text evidence="1">The sequence shown here is derived from an EMBL/GenBank/DDBJ whole genome shotgun (WGS) entry which is preliminary data.</text>
</comment>
<dbReference type="EMBL" id="JANURN010000001">
    <property type="protein sequence ID" value="MDL0081319.1"/>
    <property type="molecule type" value="Genomic_DNA"/>
</dbReference>
<dbReference type="Proteomes" id="UP001173802">
    <property type="component" value="Unassembled WGS sequence"/>
</dbReference>
<evidence type="ECO:0000313" key="2">
    <source>
        <dbReference type="Proteomes" id="UP001173802"/>
    </source>
</evidence>
<reference evidence="1 2" key="1">
    <citation type="journal article" date="2023" name="Microorganisms">
        <title>Isolation and Genomic Characteristics of Cat-Borne Campylobacter felis sp. nov. and Sheep-Borne Campylobacter ovis sp. nov.</title>
        <authorList>
            <person name="Wang H."/>
            <person name="Li Y."/>
            <person name="Gu Y."/>
            <person name="Zhou G."/>
            <person name="Chen X."/>
            <person name="Zhang X."/>
            <person name="Shao Z."/>
            <person name="Zhang J."/>
            <person name="Zhang M."/>
        </authorList>
    </citation>
    <scope>NUCLEOTIDE SEQUENCE [LARGE SCALE GENOMIC DNA]</scope>
    <source>
        <strain evidence="1 2">XJK30-2</strain>
    </source>
</reference>
<sequence>MEIFKQVRLIDFVKYSNYGLWLSVALLAVAVFLFIKPGFTAGIDFAGGSSAQLRYEGKAPIEQVRALLEPVFKGVQVSEFDSAQELLVKIPNNAELEGRNLAPMLESTLAPSGSFEIRKLDSVGAKVGAELKEKGIVSLLLAFIAMMVYVSFRYEWRFALAGILALIHDVIITAASVVIFDIDVNLEVVAALLTLIGYSINDTIIIFDRIREKMLNDKTNDIALVINEAISHTLSRTLLTSLTVFFVVLTLYVFGGSIIVGFSLPMLVGVIVGTYSSMFLAPKLAILLGFDIEKYHNKELEKQKRAKERARIRQQYEGGRV</sequence>
<gene>
    <name evidence="1" type="primary">secF</name>
    <name evidence="1" type="ORF">NYG90_01255</name>
</gene>